<gene>
    <name evidence="1" type="ORF">HK414_26480</name>
</gene>
<keyword evidence="2" id="KW-1185">Reference proteome</keyword>
<sequence length="123" mass="13265">MNTFGRRIEPAVTSELRAAAQKEAAGDGAASFRHLERAHVLGQASTVQHVRVHVQMLLWAVRHRVSREAAGRVLRIIGAATKTAIGWVPTGNTGGSNISPFRPVPIPADLQKVLDSAHAARHR</sequence>
<protein>
    <submittedName>
        <fullName evidence="1">DUF3703 domain-containing protein</fullName>
    </submittedName>
</protein>
<proteinExistence type="predicted"/>
<reference evidence="1 2" key="1">
    <citation type="submission" date="2020-05" db="EMBL/GenBank/DDBJ databases">
        <title>Ramlibacter rhizophilus sp. nov., isolated from rhizosphere soil of national flower Mugunghwa from South Korea.</title>
        <authorList>
            <person name="Zheng-Fei Y."/>
            <person name="Huan T."/>
        </authorList>
    </citation>
    <scope>NUCLEOTIDE SEQUENCE [LARGE SCALE GENOMIC DNA]</scope>
    <source>
        <strain evidence="1 2">H242</strain>
    </source>
</reference>
<organism evidence="1 2">
    <name type="scientific">Ramlibacter terrae</name>
    <dbReference type="NCBI Taxonomy" id="2732511"/>
    <lineage>
        <taxon>Bacteria</taxon>
        <taxon>Pseudomonadati</taxon>
        <taxon>Pseudomonadota</taxon>
        <taxon>Betaproteobacteria</taxon>
        <taxon>Burkholderiales</taxon>
        <taxon>Comamonadaceae</taxon>
        <taxon>Ramlibacter</taxon>
    </lineage>
</organism>
<dbReference type="InterPro" id="IPR022172">
    <property type="entry name" value="DUF3703"/>
</dbReference>
<dbReference type="Proteomes" id="UP000500826">
    <property type="component" value="Chromosome"/>
</dbReference>
<evidence type="ECO:0000313" key="2">
    <source>
        <dbReference type="Proteomes" id="UP000500826"/>
    </source>
</evidence>
<evidence type="ECO:0000313" key="1">
    <source>
        <dbReference type="EMBL" id="QJW85549.1"/>
    </source>
</evidence>
<accession>A0ABX6P7V1</accession>
<dbReference type="EMBL" id="CP053418">
    <property type="protein sequence ID" value="QJW85549.1"/>
    <property type="molecule type" value="Genomic_DNA"/>
</dbReference>
<dbReference type="Pfam" id="PF12487">
    <property type="entry name" value="DUF3703"/>
    <property type="match status" value="1"/>
</dbReference>
<name>A0ABX6P7V1_9BURK</name>